<sequence>MSALDLESFVERTQAVVDATPPVTTGETRAWLVEPLLEALSWDVHEASCRTNRAVDGTHFEYVCTIDGIPALLVATESFDDTLEKSRAASLVETMAWTGIDRTIYTNGRDLLLLAGTTEIDRLVCDCSELTAYESALEHYTRAQLEERLGTDTREHVSRRLAIERATLLETFSDELTAITGTSMDHTAAFEAATERFLDQLITSFSADTSGESEHEDISRDVLMEFSEGSVIGDTPTDEASASTPEDVDTDSSPESDPADRENDHPSTDRNEDDSQESSYVVRFFNERGSIGAIGHSSPETALVGTTEYLFERGLSGVTVPWHPDDDADRAVLNANAVHPDGTPMETPHQLSNGLYLEASGDEETQATRIEELVSRAGLRVMLSGEWTRE</sequence>
<evidence type="ECO:0000313" key="3">
    <source>
        <dbReference type="Proteomes" id="UP000199112"/>
    </source>
</evidence>
<organism evidence="2 3">
    <name type="scientific">Natronorubrum sediminis</name>
    <dbReference type="NCBI Taxonomy" id="640943"/>
    <lineage>
        <taxon>Archaea</taxon>
        <taxon>Methanobacteriati</taxon>
        <taxon>Methanobacteriota</taxon>
        <taxon>Stenosarchaea group</taxon>
        <taxon>Halobacteria</taxon>
        <taxon>Halobacteriales</taxon>
        <taxon>Natrialbaceae</taxon>
        <taxon>Natronorubrum</taxon>
    </lineage>
</organism>
<dbReference type="AlphaFoldDB" id="A0A1H6FQV4"/>
<dbReference type="RefSeq" id="WP_090505204.1">
    <property type="nucleotide sequence ID" value="NZ_FNWL01000001.1"/>
</dbReference>
<dbReference type="OrthoDB" id="330911at2157"/>
<reference evidence="3" key="1">
    <citation type="submission" date="2016-10" db="EMBL/GenBank/DDBJ databases">
        <authorList>
            <person name="Varghese N."/>
            <person name="Submissions S."/>
        </authorList>
    </citation>
    <scope>NUCLEOTIDE SEQUENCE [LARGE SCALE GENOMIC DNA]</scope>
    <source>
        <strain evidence="3">CGMCC 1.8981</strain>
    </source>
</reference>
<protein>
    <submittedName>
        <fullName evidence="2">Uncharacterized protein</fullName>
    </submittedName>
</protein>
<gene>
    <name evidence="2" type="ORF">SAMN04487967_0715</name>
</gene>
<name>A0A1H6FQV4_9EURY</name>
<evidence type="ECO:0000313" key="2">
    <source>
        <dbReference type="EMBL" id="SEH12233.1"/>
    </source>
</evidence>
<proteinExistence type="predicted"/>
<evidence type="ECO:0000256" key="1">
    <source>
        <dbReference type="SAM" id="MobiDB-lite"/>
    </source>
</evidence>
<feature type="compositionally biased region" description="Basic and acidic residues" evidence="1">
    <location>
        <begin position="258"/>
        <end position="270"/>
    </location>
</feature>
<keyword evidence="3" id="KW-1185">Reference proteome</keyword>
<dbReference type="EMBL" id="FNWL01000001">
    <property type="protein sequence ID" value="SEH12233.1"/>
    <property type="molecule type" value="Genomic_DNA"/>
</dbReference>
<feature type="region of interest" description="Disordered" evidence="1">
    <location>
        <begin position="231"/>
        <end position="277"/>
    </location>
</feature>
<dbReference type="Proteomes" id="UP000199112">
    <property type="component" value="Unassembled WGS sequence"/>
</dbReference>
<accession>A0A1H6FQV4</accession>